<reference evidence="16" key="1">
    <citation type="submission" date="2025-08" db="UniProtKB">
        <authorList>
            <consortium name="Ensembl"/>
        </authorList>
    </citation>
    <scope>IDENTIFICATION</scope>
</reference>
<dbReference type="GeneTree" id="ENSGT00940000155682"/>
<keyword evidence="6" id="KW-0130">Cell adhesion</keyword>
<dbReference type="Pfam" id="PF00092">
    <property type="entry name" value="VWA"/>
    <property type="match status" value="3"/>
</dbReference>
<dbReference type="InterPro" id="IPR036465">
    <property type="entry name" value="vWFA_dom_sf"/>
</dbReference>
<keyword evidence="3" id="KW-0272">Extracellular matrix</keyword>
<dbReference type="SUPFAM" id="SSF53300">
    <property type="entry name" value="vWA-like"/>
    <property type="match status" value="3"/>
</dbReference>
<evidence type="ECO:0000256" key="8">
    <source>
        <dbReference type="ARBA" id="ARBA00023180"/>
    </source>
</evidence>
<dbReference type="PROSITE" id="PS50234">
    <property type="entry name" value="VWFA"/>
    <property type="match status" value="3"/>
</dbReference>
<comment type="function">
    <text evidence="10">Collagen VI acts as a cell-binding protein.</text>
</comment>
<keyword evidence="9" id="KW-0379">Hydroxylation</keyword>
<dbReference type="Gene3D" id="3.40.50.410">
    <property type="entry name" value="von Willebrand factor, type A domain"/>
    <property type="match status" value="3"/>
</dbReference>
<dbReference type="Ensembl" id="ENSHCOT00000022046.1">
    <property type="protein sequence ID" value="ENSHCOP00000014422.1"/>
    <property type="gene ID" value="ENSHCOG00000017794.1"/>
</dbReference>
<comment type="subcellular location">
    <subcellularLocation>
        <location evidence="1">Secreted</location>
        <location evidence="1">Extracellular space</location>
        <location evidence="1">Extracellular matrix</location>
    </subcellularLocation>
</comment>
<dbReference type="Pfam" id="PF01391">
    <property type="entry name" value="Collagen"/>
    <property type="match status" value="2"/>
</dbReference>
<feature type="compositionally biased region" description="Basic and acidic residues" evidence="13">
    <location>
        <begin position="538"/>
        <end position="573"/>
    </location>
</feature>
<evidence type="ECO:0000256" key="9">
    <source>
        <dbReference type="ARBA" id="ARBA00023278"/>
    </source>
</evidence>
<dbReference type="RefSeq" id="XP_019737873.1">
    <property type="nucleotide sequence ID" value="XM_019882314.1"/>
</dbReference>
<keyword evidence="17" id="KW-1185">Reference proteome</keyword>
<dbReference type="InterPro" id="IPR002035">
    <property type="entry name" value="VWF_A"/>
</dbReference>
<feature type="compositionally biased region" description="Gly residues" evidence="13">
    <location>
        <begin position="492"/>
        <end position="501"/>
    </location>
</feature>
<feature type="compositionally biased region" description="Low complexity" evidence="13">
    <location>
        <begin position="389"/>
        <end position="398"/>
    </location>
</feature>
<evidence type="ECO:0000256" key="3">
    <source>
        <dbReference type="ARBA" id="ARBA00022530"/>
    </source>
</evidence>
<keyword evidence="2" id="KW-0964">Secreted</keyword>
<dbReference type="KEGG" id="hcq:109523290"/>
<dbReference type="GeneID" id="109523290"/>
<evidence type="ECO:0000259" key="15">
    <source>
        <dbReference type="PROSITE" id="PS50234"/>
    </source>
</evidence>
<dbReference type="OMA" id="GRPRMNT"/>
<accession>A0A3Q2YLV3</accession>
<feature type="domain" description="VWFA" evidence="15">
    <location>
        <begin position="57"/>
        <end position="248"/>
    </location>
</feature>
<dbReference type="STRING" id="109280.ENSHCOP00000014422"/>
<dbReference type="Proteomes" id="UP000264820">
    <property type="component" value="Unplaced"/>
</dbReference>
<feature type="compositionally biased region" description="Low complexity" evidence="13">
    <location>
        <begin position="368"/>
        <end position="380"/>
    </location>
</feature>
<dbReference type="FunFam" id="3.40.50.410:FF:000027">
    <property type="entry name" value="collagen alpha-2(VI) chain isoform X1"/>
    <property type="match status" value="1"/>
</dbReference>
<reference evidence="16" key="2">
    <citation type="submission" date="2025-09" db="UniProtKB">
        <authorList>
            <consortium name="Ensembl"/>
        </authorList>
    </citation>
    <scope>IDENTIFICATION</scope>
</reference>
<dbReference type="PANTHER" id="PTHR24020:SF29">
    <property type="entry name" value="COLLAGEN ALPHA-2(VI) CHAIN"/>
    <property type="match status" value="1"/>
</dbReference>
<evidence type="ECO:0000256" key="6">
    <source>
        <dbReference type="ARBA" id="ARBA00022889"/>
    </source>
</evidence>
<feature type="chain" id="PRO_5018528466" description="Collagen alpha-2(VI) chain" evidence="14">
    <location>
        <begin position="21"/>
        <end position="1034"/>
    </location>
</feature>
<dbReference type="PANTHER" id="PTHR24020">
    <property type="entry name" value="COLLAGEN ALPHA"/>
    <property type="match status" value="1"/>
</dbReference>
<dbReference type="RefSeq" id="XP_019737872.1">
    <property type="nucleotide sequence ID" value="XM_019882313.1"/>
</dbReference>
<feature type="domain" description="VWFA" evidence="15">
    <location>
        <begin position="848"/>
        <end position="1033"/>
    </location>
</feature>
<feature type="region of interest" description="Disordered" evidence="13">
    <location>
        <begin position="269"/>
        <end position="598"/>
    </location>
</feature>
<keyword evidence="8" id="KW-0325">Glycoprotein</keyword>
<feature type="signal peptide" evidence="14">
    <location>
        <begin position="1"/>
        <end position="20"/>
    </location>
</feature>
<dbReference type="FunFam" id="3.40.50.410:FF:000052">
    <property type="entry name" value="collagen alpha-2(VI) chain isoform X1"/>
    <property type="match status" value="1"/>
</dbReference>
<evidence type="ECO:0000313" key="17">
    <source>
        <dbReference type="Proteomes" id="UP000264820"/>
    </source>
</evidence>
<sequence>MAKIHLSGFIFLCMVHGAIPQLTPHGPRPVPMPRDRTDENLPIAEGCETRTVNCPIKLFFTIDTSETIALQESPPGVLVDKIKEFTRVFAQKLVDEEYRGLVHITWSIGGLHFSQKQVVFSQFATRENFIRSLGGIRYLGKGTYIDCALKNMTHQMTQHDSGAKAVLFSVFITDGHVTGSPCGGIKVTAERAREQGIRIFSVAASRSLDETGMREIASSPAEVYRDDYLAVDVVDGRPKINRDSIDRIIQAMKYQAYLECYQQQCFETPGNPGPKGLQGPKGTKGDSGYRGPKGEKGGQGDPGIEGPIGHPGPKGEVGLKGDKGEVGASGAKGLIGVPGQNGTDGQKGKVGHIGAPGCKGEPGDKGQDGYPGDVGDVGLLGKKGEKGDLGLPGKSGAVGPEGEGGPKGEKGNPGNPGPPGEKGPAGTPGLPGPKGELGRRGHGGPKGAQGSAGKKGEKGERGPQGSRGQPGNDGLKGAKGDSGLPGPRGQAGEPGGRGANGIFGNPGDPGPRGDSGPQGPKGDQGRQGFSYPGPRGPTGDRGDPGRKGPRGGRGECGAKGEPGDKGPRGESGEPGHAGEPGARGIRGDPGPDGYPGPMGDPALTDCDVMTYIRETCGCCDCEKICGALDIVFVIDSSESVGLTNFTLEKNFVINTINRLGSMASNPASPTGTRVGVVQYSHNGTFEAIRLDDPDINSMSTFKTAVKNLQWIAGGTFTPSALKFAYDHLIRDSKRARAKVSVVVITDGRFDPRDDDDLLTYLCHDSSVVVNAIGVGDMFRKAQDDEILGSIACDKKDRVTGMKNFVDLVAEDFIDKMETVLCPDPVVVCPNLPCKSEPDVAPCAQRPVDVVFLLDGSERLGADNFRHVREFLQTLVDRLVLARSRTDRLRARLALLQYGKDGENYLAFPLTHDHILVSDGVARLRYLDSSSSVGPAITHAINRVLGKGTTRQTRRVAEIAFVFVTDGVTDRKNLDEAVRAMRREQVVPSVIAVGNDVDQEVLTKLAMGDENAIFKAEHWSQWQSGLLDHFFRWIC</sequence>
<name>A0A3Q2YLV3_HIPCM</name>
<organism evidence="16 17">
    <name type="scientific">Hippocampus comes</name>
    <name type="common">Tiger tail seahorse</name>
    <dbReference type="NCBI Taxonomy" id="109280"/>
    <lineage>
        <taxon>Eukaryota</taxon>
        <taxon>Metazoa</taxon>
        <taxon>Chordata</taxon>
        <taxon>Craniata</taxon>
        <taxon>Vertebrata</taxon>
        <taxon>Euteleostomi</taxon>
        <taxon>Actinopterygii</taxon>
        <taxon>Neopterygii</taxon>
        <taxon>Teleostei</taxon>
        <taxon>Neoteleostei</taxon>
        <taxon>Acanthomorphata</taxon>
        <taxon>Syngnathiaria</taxon>
        <taxon>Syngnathiformes</taxon>
        <taxon>Syngnathoidei</taxon>
        <taxon>Syngnathidae</taxon>
        <taxon>Hippocampus</taxon>
    </lineage>
</organism>
<dbReference type="CDD" id="cd00198">
    <property type="entry name" value="vWFA"/>
    <property type="match status" value="1"/>
</dbReference>
<proteinExistence type="inferred from homology"/>
<keyword evidence="5" id="KW-0677">Repeat</keyword>
<evidence type="ECO:0000256" key="7">
    <source>
        <dbReference type="ARBA" id="ARBA00023119"/>
    </source>
</evidence>
<evidence type="ECO:0000256" key="12">
    <source>
        <dbReference type="ARBA" id="ARBA00070549"/>
    </source>
</evidence>
<dbReference type="AlphaFoldDB" id="A0A3Q2YLV3"/>
<dbReference type="InterPro" id="IPR050525">
    <property type="entry name" value="ECM_Assembly_Org"/>
</dbReference>
<dbReference type="GO" id="GO:0005581">
    <property type="term" value="C:collagen trimer"/>
    <property type="evidence" value="ECO:0007669"/>
    <property type="project" value="UniProtKB-KW"/>
</dbReference>
<dbReference type="FunFam" id="3.40.50.410:FF:000026">
    <property type="entry name" value="Collagen, type VI, alpha 1"/>
    <property type="match status" value="1"/>
</dbReference>
<dbReference type="OrthoDB" id="9944853at2759"/>
<dbReference type="PRINTS" id="PR00453">
    <property type="entry name" value="VWFADOMAIN"/>
</dbReference>
<comment type="similarity">
    <text evidence="11">Belongs to the type VI collagen family.</text>
</comment>
<evidence type="ECO:0000256" key="14">
    <source>
        <dbReference type="SAM" id="SignalP"/>
    </source>
</evidence>
<evidence type="ECO:0000256" key="2">
    <source>
        <dbReference type="ARBA" id="ARBA00022525"/>
    </source>
</evidence>
<protein>
    <recommendedName>
        <fullName evidence="12">Collagen alpha-2(VI) chain</fullName>
    </recommendedName>
</protein>
<dbReference type="InterPro" id="IPR008160">
    <property type="entry name" value="Collagen"/>
</dbReference>
<keyword evidence="7" id="KW-0176">Collagen</keyword>
<keyword evidence="4 14" id="KW-0732">Signal</keyword>
<dbReference type="SMART" id="SM00327">
    <property type="entry name" value="VWA"/>
    <property type="match status" value="3"/>
</dbReference>
<evidence type="ECO:0000256" key="10">
    <source>
        <dbReference type="ARBA" id="ARBA00043858"/>
    </source>
</evidence>
<dbReference type="GO" id="GO:0007155">
    <property type="term" value="P:cell adhesion"/>
    <property type="evidence" value="ECO:0007669"/>
    <property type="project" value="UniProtKB-KW"/>
</dbReference>
<evidence type="ECO:0000256" key="11">
    <source>
        <dbReference type="ARBA" id="ARBA00044000"/>
    </source>
</evidence>
<feature type="domain" description="VWFA" evidence="15">
    <location>
        <begin position="629"/>
        <end position="816"/>
    </location>
</feature>
<evidence type="ECO:0000256" key="13">
    <source>
        <dbReference type="SAM" id="MobiDB-lite"/>
    </source>
</evidence>
<evidence type="ECO:0000313" key="16">
    <source>
        <dbReference type="Ensembl" id="ENSHCOP00000014422.1"/>
    </source>
</evidence>
<evidence type="ECO:0000256" key="4">
    <source>
        <dbReference type="ARBA" id="ARBA00022729"/>
    </source>
</evidence>
<evidence type="ECO:0000256" key="1">
    <source>
        <dbReference type="ARBA" id="ARBA00004498"/>
    </source>
</evidence>
<evidence type="ECO:0000256" key="5">
    <source>
        <dbReference type="ARBA" id="ARBA00022737"/>
    </source>
</evidence>